<feature type="transmembrane region" description="Helical" evidence="2">
    <location>
        <begin position="222"/>
        <end position="245"/>
    </location>
</feature>
<dbReference type="Proteomes" id="UP001174691">
    <property type="component" value="Unassembled WGS sequence"/>
</dbReference>
<comment type="caution">
    <text evidence="3">The sequence shown here is derived from an EMBL/GenBank/DDBJ whole genome shotgun (WGS) entry which is preliminary data.</text>
</comment>
<accession>A0AA38VMF6</accession>
<dbReference type="InterPro" id="IPR009571">
    <property type="entry name" value="SUR7/Rim9-like_fungi"/>
</dbReference>
<dbReference type="GO" id="GO:0051285">
    <property type="term" value="C:cell cortex of cell tip"/>
    <property type="evidence" value="ECO:0007669"/>
    <property type="project" value="TreeGrafter"/>
</dbReference>
<protein>
    <recommendedName>
        <fullName evidence="5">SUR7/PalI family-domain-containing protein</fullName>
    </recommendedName>
</protein>
<feature type="region of interest" description="Disordered" evidence="1">
    <location>
        <begin position="330"/>
        <end position="386"/>
    </location>
</feature>
<dbReference type="PANTHER" id="PTHR28019">
    <property type="entry name" value="CELL MEMBRANE PROTEIN YLR413W-RELATED"/>
    <property type="match status" value="1"/>
</dbReference>
<feature type="transmembrane region" description="Helical" evidence="2">
    <location>
        <begin position="180"/>
        <end position="202"/>
    </location>
</feature>
<dbReference type="InterPro" id="IPR052413">
    <property type="entry name" value="SUR7_domain"/>
</dbReference>
<dbReference type="PANTHER" id="PTHR28019:SF2">
    <property type="entry name" value="CELL MEMBRANE PROTEIN YLR413W-RELATED"/>
    <property type="match status" value="1"/>
</dbReference>
<organism evidence="3 4">
    <name type="scientific">Coniochaeta hoffmannii</name>
    <dbReference type="NCBI Taxonomy" id="91930"/>
    <lineage>
        <taxon>Eukaryota</taxon>
        <taxon>Fungi</taxon>
        <taxon>Dikarya</taxon>
        <taxon>Ascomycota</taxon>
        <taxon>Pezizomycotina</taxon>
        <taxon>Sordariomycetes</taxon>
        <taxon>Sordariomycetidae</taxon>
        <taxon>Coniochaetales</taxon>
        <taxon>Coniochaetaceae</taxon>
        <taxon>Coniochaeta</taxon>
    </lineage>
</organism>
<dbReference type="GO" id="GO:0031505">
    <property type="term" value="P:fungal-type cell wall organization"/>
    <property type="evidence" value="ECO:0007669"/>
    <property type="project" value="TreeGrafter"/>
</dbReference>
<name>A0AA38VMF6_9PEZI</name>
<evidence type="ECO:0008006" key="5">
    <source>
        <dbReference type="Google" id="ProtNLM"/>
    </source>
</evidence>
<evidence type="ECO:0000256" key="2">
    <source>
        <dbReference type="SAM" id="Phobius"/>
    </source>
</evidence>
<feature type="compositionally biased region" description="Acidic residues" evidence="1">
    <location>
        <begin position="336"/>
        <end position="346"/>
    </location>
</feature>
<evidence type="ECO:0000256" key="1">
    <source>
        <dbReference type="SAM" id="MobiDB-lite"/>
    </source>
</evidence>
<gene>
    <name evidence="3" type="ORF">NKR19_g4908</name>
</gene>
<dbReference type="GO" id="GO:0005886">
    <property type="term" value="C:plasma membrane"/>
    <property type="evidence" value="ECO:0007669"/>
    <property type="project" value="InterPro"/>
</dbReference>
<evidence type="ECO:0000313" key="4">
    <source>
        <dbReference type="Proteomes" id="UP001174691"/>
    </source>
</evidence>
<dbReference type="AlphaFoldDB" id="A0AA38VMF6"/>
<evidence type="ECO:0000313" key="3">
    <source>
        <dbReference type="EMBL" id="KAJ9151484.1"/>
    </source>
</evidence>
<proteinExistence type="predicted"/>
<keyword evidence="2" id="KW-0812">Transmembrane</keyword>
<feature type="transmembrane region" description="Helical" evidence="2">
    <location>
        <begin position="147"/>
        <end position="168"/>
    </location>
</feature>
<reference evidence="3" key="1">
    <citation type="submission" date="2022-07" db="EMBL/GenBank/DDBJ databases">
        <title>Fungi with potential for degradation of polypropylene.</title>
        <authorList>
            <person name="Gostincar C."/>
        </authorList>
    </citation>
    <scope>NUCLEOTIDE SEQUENCE</scope>
    <source>
        <strain evidence="3">EXF-13287</strain>
    </source>
</reference>
<keyword evidence="2" id="KW-1133">Transmembrane helix</keyword>
<dbReference type="Pfam" id="PF06687">
    <property type="entry name" value="SUR7"/>
    <property type="match status" value="1"/>
</dbReference>
<dbReference type="EMBL" id="JANBVN010000064">
    <property type="protein sequence ID" value="KAJ9151484.1"/>
    <property type="molecule type" value="Genomic_DNA"/>
</dbReference>
<feature type="transmembrane region" description="Helical" evidence="2">
    <location>
        <begin position="7"/>
        <end position="29"/>
    </location>
</feature>
<sequence length="386" mass="39944">MAARQPLLNFLPLVFSLLSFGLILVILLAGTNNALPNLYYLKTDTSSLSIPSKLSSSTFLADLSAVSGGDFTGSPATASSLGLAESYTLLLLTSCGHFPTGVVCDKPHVGFSFDPASHLKLDSTSLQGTFPPALISALSSYHRTSDFLGVGYIISAALLALAPIAGFLSGRHRWAGVTAAILVSLASILLFASTVAAVVTFRSLNTQINSAFNSSGLRSETGAGPVALGFVAFILALLASVILVIRARNPVAAVRGRVVAHSIGTGYDSKSTNVGAEGTDAGATKPGLWRRVPTWTSHRYVQVEKQPALLKTSTAVGSLEGVVVTSPAGTRTRVEGEDDWAGDDEYSGTGGKAGQKGIPMLSLGNKRERDVGSAYEPYSGGSHGGV</sequence>
<keyword evidence="4" id="KW-1185">Reference proteome</keyword>
<keyword evidence="2" id="KW-0472">Membrane</keyword>